<feature type="transmembrane region" description="Helical" evidence="4">
    <location>
        <begin position="103"/>
        <end position="124"/>
    </location>
</feature>
<dbReference type="PANTHER" id="PTHR43163:SF6">
    <property type="entry name" value="DIPEPTIDE TRANSPORT SYSTEM PERMEASE PROTEIN DPPB-RELATED"/>
    <property type="match status" value="1"/>
</dbReference>
<reference evidence="6" key="1">
    <citation type="journal article" date="2014" name="Front. Microbiol.">
        <title>High frequency of phylogenetically diverse reductive dehalogenase-homologous genes in deep subseafloor sedimentary metagenomes.</title>
        <authorList>
            <person name="Kawai M."/>
            <person name="Futagami T."/>
            <person name="Toyoda A."/>
            <person name="Takaki Y."/>
            <person name="Nishi S."/>
            <person name="Hori S."/>
            <person name="Arai W."/>
            <person name="Tsubouchi T."/>
            <person name="Morono Y."/>
            <person name="Uchiyama I."/>
            <person name="Ito T."/>
            <person name="Fujiyama A."/>
            <person name="Inagaki F."/>
            <person name="Takami H."/>
        </authorList>
    </citation>
    <scope>NUCLEOTIDE SEQUENCE</scope>
    <source>
        <strain evidence="6">Expedition CK06-06</strain>
    </source>
</reference>
<keyword evidence="4" id="KW-0472">Membrane</keyword>
<gene>
    <name evidence="6" type="ORF">S06H3_38968</name>
</gene>
<keyword evidence="3" id="KW-1003">Cell membrane</keyword>
<sequence length="142" mass="16015">MHAYIIKRLLLVIPTVFIASLIIFFMIRLIPGSIVDMITSETYSITPTQRLAIEHELGLDVPAYIQYGRWVMNIMRGNLGNSLWTRVPVVDEIAARWPVTLQLGIMGLIVAQIIALPIGIYSALRQDTWGDYIARSFAILCI</sequence>
<dbReference type="PANTHER" id="PTHR43163">
    <property type="entry name" value="DIPEPTIDE TRANSPORT SYSTEM PERMEASE PROTEIN DPPB-RELATED"/>
    <property type="match status" value="1"/>
</dbReference>
<comment type="subcellular location">
    <subcellularLocation>
        <location evidence="1">Cell membrane</location>
        <topology evidence="1">Multi-pass membrane protein</topology>
    </subcellularLocation>
</comment>
<keyword evidence="2" id="KW-0813">Transport</keyword>
<dbReference type="GO" id="GO:0005886">
    <property type="term" value="C:plasma membrane"/>
    <property type="evidence" value="ECO:0007669"/>
    <property type="project" value="UniProtKB-SubCell"/>
</dbReference>
<dbReference type="InterPro" id="IPR045621">
    <property type="entry name" value="BPD_transp_1_N"/>
</dbReference>
<evidence type="ECO:0000256" key="3">
    <source>
        <dbReference type="ARBA" id="ARBA00022475"/>
    </source>
</evidence>
<keyword evidence="4" id="KW-0812">Transmembrane</keyword>
<evidence type="ECO:0000256" key="4">
    <source>
        <dbReference type="SAM" id="Phobius"/>
    </source>
</evidence>
<feature type="non-terminal residue" evidence="6">
    <location>
        <position position="142"/>
    </location>
</feature>
<dbReference type="Pfam" id="PF19300">
    <property type="entry name" value="BPD_transp_1_N"/>
    <property type="match status" value="1"/>
</dbReference>
<dbReference type="EMBL" id="BARV01023798">
    <property type="protein sequence ID" value="GAI40876.1"/>
    <property type="molecule type" value="Genomic_DNA"/>
</dbReference>
<name>X1PEH4_9ZZZZ</name>
<proteinExistence type="predicted"/>
<comment type="caution">
    <text evidence="6">The sequence shown here is derived from an EMBL/GenBank/DDBJ whole genome shotgun (WGS) entry which is preliminary data.</text>
</comment>
<protein>
    <recommendedName>
        <fullName evidence="5">ABC transporter type 1 GsiC-like N-terminal domain-containing protein</fullName>
    </recommendedName>
</protein>
<accession>X1PEH4</accession>
<evidence type="ECO:0000313" key="6">
    <source>
        <dbReference type="EMBL" id="GAI40876.1"/>
    </source>
</evidence>
<evidence type="ECO:0000259" key="5">
    <source>
        <dbReference type="Pfam" id="PF19300"/>
    </source>
</evidence>
<feature type="transmembrane region" description="Helical" evidence="4">
    <location>
        <begin position="9"/>
        <end position="30"/>
    </location>
</feature>
<feature type="domain" description="ABC transporter type 1 GsiC-like N-terminal" evidence="5">
    <location>
        <begin position="1"/>
        <end position="103"/>
    </location>
</feature>
<evidence type="ECO:0000256" key="1">
    <source>
        <dbReference type="ARBA" id="ARBA00004651"/>
    </source>
</evidence>
<dbReference type="AlphaFoldDB" id="X1PEH4"/>
<keyword evidence="4" id="KW-1133">Transmembrane helix</keyword>
<evidence type="ECO:0000256" key="2">
    <source>
        <dbReference type="ARBA" id="ARBA00022448"/>
    </source>
</evidence>
<organism evidence="6">
    <name type="scientific">marine sediment metagenome</name>
    <dbReference type="NCBI Taxonomy" id="412755"/>
    <lineage>
        <taxon>unclassified sequences</taxon>
        <taxon>metagenomes</taxon>
        <taxon>ecological metagenomes</taxon>
    </lineage>
</organism>